<dbReference type="EMBL" id="BMAV01024843">
    <property type="protein sequence ID" value="GFS36567.1"/>
    <property type="molecule type" value="Genomic_DNA"/>
</dbReference>
<comment type="caution">
    <text evidence="2">The sequence shown here is derived from an EMBL/GenBank/DDBJ whole genome shotgun (WGS) entry which is preliminary data.</text>
</comment>
<accession>A0A8X6M9A6</accession>
<feature type="region of interest" description="Disordered" evidence="1">
    <location>
        <begin position="60"/>
        <end position="90"/>
    </location>
</feature>
<evidence type="ECO:0000313" key="2">
    <source>
        <dbReference type="EMBL" id="GFS36567.1"/>
    </source>
</evidence>
<organism evidence="2 3">
    <name type="scientific">Trichonephila inaurata madagascariensis</name>
    <dbReference type="NCBI Taxonomy" id="2747483"/>
    <lineage>
        <taxon>Eukaryota</taxon>
        <taxon>Metazoa</taxon>
        <taxon>Ecdysozoa</taxon>
        <taxon>Arthropoda</taxon>
        <taxon>Chelicerata</taxon>
        <taxon>Arachnida</taxon>
        <taxon>Araneae</taxon>
        <taxon>Araneomorphae</taxon>
        <taxon>Entelegynae</taxon>
        <taxon>Araneoidea</taxon>
        <taxon>Nephilidae</taxon>
        <taxon>Trichonephila</taxon>
        <taxon>Trichonephila inaurata</taxon>
    </lineage>
</organism>
<protein>
    <submittedName>
        <fullName evidence="2">Uncharacterized protein</fullName>
    </submittedName>
</protein>
<gene>
    <name evidence="2" type="ORF">TNIN_389311</name>
</gene>
<name>A0A8X6M9A6_9ARAC</name>
<reference evidence="2" key="1">
    <citation type="submission" date="2020-08" db="EMBL/GenBank/DDBJ databases">
        <title>Multicomponent nature underlies the extraordinary mechanical properties of spider dragline silk.</title>
        <authorList>
            <person name="Kono N."/>
            <person name="Nakamura H."/>
            <person name="Mori M."/>
            <person name="Yoshida Y."/>
            <person name="Ohtoshi R."/>
            <person name="Malay A.D."/>
            <person name="Moran D.A.P."/>
            <person name="Tomita M."/>
            <person name="Numata K."/>
            <person name="Arakawa K."/>
        </authorList>
    </citation>
    <scope>NUCLEOTIDE SEQUENCE</scope>
</reference>
<sequence length="90" mass="10084">MHRFQTAPPHIWPLCLPCHPSFFEAILPLSSEASVSSVGQAPSIVPRRDTVMIMMTYRHTDRDQTMDNDPEATHTVSNPQARAICTNIPN</sequence>
<dbReference type="Proteomes" id="UP000886998">
    <property type="component" value="Unassembled WGS sequence"/>
</dbReference>
<dbReference type="AlphaFoldDB" id="A0A8X6M9A6"/>
<keyword evidence="3" id="KW-1185">Reference proteome</keyword>
<evidence type="ECO:0000256" key="1">
    <source>
        <dbReference type="SAM" id="MobiDB-lite"/>
    </source>
</evidence>
<evidence type="ECO:0000313" key="3">
    <source>
        <dbReference type="Proteomes" id="UP000886998"/>
    </source>
</evidence>
<proteinExistence type="predicted"/>